<dbReference type="Proteomes" id="UP000216207">
    <property type="component" value="Unassembled WGS sequence"/>
</dbReference>
<comment type="caution">
    <text evidence="1">The sequence shown here is derived from an EMBL/GenBank/DDBJ whole genome shotgun (WGS) entry which is preliminary data.</text>
</comment>
<gene>
    <name evidence="1" type="ORF">CHH72_02735</name>
</gene>
<name>A0A268P4X3_SHOCL</name>
<evidence type="ECO:0000313" key="1">
    <source>
        <dbReference type="EMBL" id="PAE90814.1"/>
    </source>
</evidence>
<organism evidence="1 2">
    <name type="scientific">Shouchella clausii</name>
    <name type="common">Alkalihalobacillus clausii</name>
    <dbReference type="NCBI Taxonomy" id="79880"/>
    <lineage>
        <taxon>Bacteria</taxon>
        <taxon>Bacillati</taxon>
        <taxon>Bacillota</taxon>
        <taxon>Bacilli</taxon>
        <taxon>Bacillales</taxon>
        <taxon>Bacillaceae</taxon>
        <taxon>Shouchella</taxon>
    </lineage>
</organism>
<protein>
    <submittedName>
        <fullName evidence="1">Uncharacterized protein</fullName>
    </submittedName>
</protein>
<accession>A0A268P4X3</accession>
<proteinExistence type="predicted"/>
<evidence type="ECO:0000313" key="2">
    <source>
        <dbReference type="Proteomes" id="UP000216207"/>
    </source>
</evidence>
<dbReference type="RefSeq" id="WP_011246855.1">
    <property type="nucleotide sequence ID" value="NZ_CP151152.1"/>
</dbReference>
<dbReference type="EMBL" id="NPCC01000004">
    <property type="protein sequence ID" value="PAE90814.1"/>
    <property type="molecule type" value="Genomic_DNA"/>
</dbReference>
<dbReference type="AlphaFoldDB" id="A0A268P4X3"/>
<reference evidence="1 2" key="1">
    <citation type="submission" date="2017-07" db="EMBL/GenBank/DDBJ databases">
        <title>Isolation and whole genome analysis of endospore-forming bacteria from heroin.</title>
        <authorList>
            <person name="Kalinowski J."/>
            <person name="Ahrens B."/>
            <person name="Al-Dilaimi A."/>
            <person name="Winkler A."/>
            <person name="Wibberg D."/>
            <person name="Schleenbecker U."/>
            <person name="Ruckert C."/>
            <person name="Wolfel R."/>
            <person name="Grass G."/>
        </authorList>
    </citation>
    <scope>NUCLEOTIDE SEQUENCE [LARGE SCALE GENOMIC DNA]</scope>
    <source>
        <strain evidence="1 2">7539</strain>
    </source>
</reference>
<sequence>MDNQAKTMYLIGVVLFLLTGIGFAIQGDLLAGGVFLVLFFALYMLIVFLHHRSLRTRKLATFLMFAFGVIAAAGAVFAYTQGGYLWH</sequence>